<name>A0A9E9LYF7_9BURK</name>
<organism evidence="1 2">
    <name type="scientific">Oxalobacter vibrioformis</name>
    <dbReference type="NCBI Taxonomy" id="933080"/>
    <lineage>
        <taxon>Bacteria</taxon>
        <taxon>Pseudomonadati</taxon>
        <taxon>Pseudomonadota</taxon>
        <taxon>Betaproteobacteria</taxon>
        <taxon>Burkholderiales</taxon>
        <taxon>Oxalobacteraceae</taxon>
        <taxon>Oxalobacter</taxon>
    </lineage>
</organism>
<keyword evidence="2" id="KW-1185">Reference proteome</keyword>
<gene>
    <name evidence="1" type="ORF">NB640_11100</name>
</gene>
<proteinExistence type="predicted"/>
<evidence type="ECO:0000313" key="1">
    <source>
        <dbReference type="EMBL" id="WAW09759.1"/>
    </source>
</evidence>
<dbReference type="EMBL" id="CP098242">
    <property type="protein sequence ID" value="WAW09759.1"/>
    <property type="molecule type" value="Genomic_DNA"/>
</dbReference>
<reference evidence="1" key="1">
    <citation type="journal article" date="2022" name="Front. Microbiol.">
        <title>New perspectives on an old grouping: The genomic and phenotypic variability of Oxalobacter formigenes and the implications for calcium oxalate stone prevention.</title>
        <authorList>
            <person name="Chmiel J.A."/>
            <person name="Carr C."/>
            <person name="Stuivenberg G.A."/>
            <person name="Venema R."/>
            <person name="Chanyi R.M."/>
            <person name="Al K.F."/>
            <person name="Giguere D."/>
            <person name="Say H."/>
            <person name="Akouris P.P."/>
            <person name="Dominguez Romero S.A."/>
            <person name="Kwong A."/>
            <person name="Tai V."/>
            <person name="Koval S.F."/>
            <person name="Razvi H."/>
            <person name="Bjazevic J."/>
            <person name="Burton J.P."/>
        </authorList>
    </citation>
    <scope>NUCLEOTIDE SEQUENCE</scope>
    <source>
        <strain evidence="1">WoOx3</strain>
    </source>
</reference>
<dbReference type="AlphaFoldDB" id="A0A9E9LYF7"/>
<sequence>MARWTQTIIDMTKMAEIPQKLVASSLCSIALENGEVIQGVLRGLNIGNNAGEGGVWRYYGDVRITTIDHVDFVIDILDIKYVTDIWSQALAEEYEKRGLISIYKG</sequence>
<dbReference type="Proteomes" id="UP001156215">
    <property type="component" value="Chromosome"/>
</dbReference>
<evidence type="ECO:0000313" key="2">
    <source>
        <dbReference type="Proteomes" id="UP001156215"/>
    </source>
</evidence>
<accession>A0A9E9LYF7</accession>
<dbReference type="RefSeq" id="WP_269308763.1">
    <property type="nucleotide sequence ID" value="NZ_CP098242.1"/>
</dbReference>
<dbReference type="KEGG" id="ovb:NB640_11100"/>
<protein>
    <submittedName>
        <fullName evidence="1">Uncharacterized protein</fullName>
    </submittedName>
</protein>